<dbReference type="Proteomes" id="UP000245207">
    <property type="component" value="Unassembled WGS sequence"/>
</dbReference>
<dbReference type="AlphaFoldDB" id="A0A2U1LNN8"/>
<dbReference type="STRING" id="35608.A0A2U1LNN8"/>
<comment type="caution">
    <text evidence="1">The sequence shown here is derived from an EMBL/GenBank/DDBJ whole genome shotgun (WGS) entry which is preliminary data.</text>
</comment>
<reference evidence="1 2" key="1">
    <citation type="journal article" date="2018" name="Mol. Plant">
        <title>The genome of Artemisia annua provides insight into the evolution of Asteraceae family and artemisinin biosynthesis.</title>
        <authorList>
            <person name="Shen Q."/>
            <person name="Zhang L."/>
            <person name="Liao Z."/>
            <person name="Wang S."/>
            <person name="Yan T."/>
            <person name="Shi P."/>
            <person name="Liu M."/>
            <person name="Fu X."/>
            <person name="Pan Q."/>
            <person name="Wang Y."/>
            <person name="Lv Z."/>
            <person name="Lu X."/>
            <person name="Zhang F."/>
            <person name="Jiang W."/>
            <person name="Ma Y."/>
            <person name="Chen M."/>
            <person name="Hao X."/>
            <person name="Li L."/>
            <person name="Tang Y."/>
            <person name="Lv G."/>
            <person name="Zhou Y."/>
            <person name="Sun X."/>
            <person name="Brodelius P.E."/>
            <person name="Rose J.K.C."/>
            <person name="Tang K."/>
        </authorList>
    </citation>
    <scope>NUCLEOTIDE SEQUENCE [LARGE SCALE GENOMIC DNA]</scope>
    <source>
        <strain evidence="2">cv. Huhao1</strain>
        <tissue evidence="1">Leaf</tissue>
    </source>
</reference>
<proteinExistence type="predicted"/>
<gene>
    <name evidence="1" type="ORF">CTI12_AA471060</name>
</gene>
<sequence length="165" mass="18281">MVGRSQVSGSDGSKLELEKEIKTQVVKAIFLAIDVMFHAIRKACEKLADMPFYLPLYYGVHGEVTMSGQPSWSHDTIGTQVLIPVNGGLLELYISKQVPTDKEMIETLTAQFNALSKDEWLCDTKTAAQDMVHLKTEGSPNGEGLWCRPFTSSVNEMGNVRLLCK</sequence>
<evidence type="ECO:0000313" key="2">
    <source>
        <dbReference type="Proteomes" id="UP000245207"/>
    </source>
</evidence>
<name>A0A2U1LNN8_ARTAN</name>
<accession>A0A2U1LNN8</accession>
<evidence type="ECO:0000313" key="1">
    <source>
        <dbReference type="EMBL" id="PWA50616.1"/>
    </source>
</evidence>
<dbReference type="EMBL" id="PKPP01008472">
    <property type="protein sequence ID" value="PWA50616.1"/>
    <property type="molecule type" value="Genomic_DNA"/>
</dbReference>
<keyword evidence="2" id="KW-1185">Reference proteome</keyword>
<dbReference type="OrthoDB" id="1890947at2759"/>
<organism evidence="1 2">
    <name type="scientific">Artemisia annua</name>
    <name type="common">Sweet wormwood</name>
    <dbReference type="NCBI Taxonomy" id="35608"/>
    <lineage>
        <taxon>Eukaryota</taxon>
        <taxon>Viridiplantae</taxon>
        <taxon>Streptophyta</taxon>
        <taxon>Embryophyta</taxon>
        <taxon>Tracheophyta</taxon>
        <taxon>Spermatophyta</taxon>
        <taxon>Magnoliopsida</taxon>
        <taxon>eudicotyledons</taxon>
        <taxon>Gunneridae</taxon>
        <taxon>Pentapetalae</taxon>
        <taxon>asterids</taxon>
        <taxon>campanulids</taxon>
        <taxon>Asterales</taxon>
        <taxon>Asteraceae</taxon>
        <taxon>Asteroideae</taxon>
        <taxon>Anthemideae</taxon>
        <taxon>Artemisiinae</taxon>
        <taxon>Artemisia</taxon>
    </lineage>
</organism>
<protein>
    <submittedName>
        <fullName evidence="1">Myc-type, basic helix-loop-helix (BHLH) domain-containing protein</fullName>
    </submittedName>
</protein>